<dbReference type="GO" id="GO:0005975">
    <property type="term" value="P:carbohydrate metabolic process"/>
    <property type="evidence" value="ECO:0007669"/>
    <property type="project" value="InterPro"/>
</dbReference>
<evidence type="ECO:0000259" key="7">
    <source>
        <dbReference type="Pfam" id="PF02878"/>
    </source>
</evidence>
<dbReference type="Pfam" id="PF02878">
    <property type="entry name" value="PGM_PMM_I"/>
    <property type="match status" value="1"/>
</dbReference>
<organism evidence="10 11">
    <name type="scientific">Ileibacterium valens</name>
    <dbReference type="NCBI Taxonomy" id="1862668"/>
    <lineage>
        <taxon>Bacteria</taxon>
        <taxon>Bacillati</taxon>
        <taxon>Bacillota</taxon>
        <taxon>Erysipelotrichia</taxon>
        <taxon>Erysipelotrichales</taxon>
        <taxon>Erysipelotrichaceae</taxon>
        <taxon>Ileibacterium</taxon>
    </lineage>
</organism>
<dbReference type="GO" id="GO:0004615">
    <property type="term" value="F:phosphomannomutase activity"/>
    <property type="evidence" value="ECO:0007669"/>
    <property type="project" value="TreeGrafter"/>
</dbReference>
<dbReference type="CDD" id="cd03089">
    <property type="entry name" value="PMM_PGM"/>
    <property type="match status" value="1"/>
</dbReference>
<proteinExistence type="inferred from homology"/>
<protein>
    <recommendedName>
        <fullName evidence="12">Phosphomannomutase/phosphoglucomutase</fullName>
    </recommendedName>
</protein>
<evidence type="ECO:0000256" key="4">
    <source>
        <dbReference type="ARBA" id="ARBA00022723"/>
    </source>
</evidence>
<dbReference type="GO" id="GO:0046872">
    <property type="term" value="F:metal ion binding"/>
    <property type="evidence" value="ECO:0007669"/>
    <property type="project" value="UniProtKB-KW"/>
</dbReference>
<keyword evidence="3" id="KW-0597">Phosphoprotein</keyword>
<dbReference type="FunFam" id="3.40.120.10:FF:000010">
    <property type="entry name" value="phosphomannomutase/phosphoglucomutase isoform X1"/>
    <property type="match status" value="1"/>
</dbReference>
<dbReference type="Gene3D" id="3.30.310.50">
    <property type="entry name" value="Alpha-D-phosphohexomutase, C-terminal domain"/>
    <property type="match status" value="1"/>
</dbReference>
<evidence type="ECO:0000256" key="5">
    <source>
        <dbReference type="ARBA" id="ARBA00022842"/>
    </source>
</evidence>
<sequence>MSNLRELQNGSDIRGVALNTDPNLPVNLSEKEVYDLARAFAAWLRRKLKKKDLTVAVGRDSRLSGPSLSQAVDDGLIFDGVDVLDTGLSSTPAMFMATVFDEVNADGAIMLTASHMPENRNGMKFFYKGGGLDAKDVTEIIDIAIKEDFEHLSGGSLTGYDLMKIYAEHLRNLISERIDSDSDKPLEGLHIVVDAGNGAGGFFATQILAPLGANIEGSQFLNPDGSFPNHIPNPENKEAMNSLVEAVKKNHADLGLIFDTDVDRSSAVDENGNPIGGNDLVALAALLASRAHPNLTVVTDSVTSDELKDFLEKKGIHQHRFKRGYRNVINEAKRLCDEGEDAALAIETSGHAAFADNYFLDDGAYLAAQIVVEAASQSISDLISELKHPAMTEDFRLPVSEKAFRAYGEQVIEDLKNFARESETIELVEPNYEGARIRFTTPYGKGWALIRVSLHESLLPVHLESDQPEAAAYMAKELLEFLSQYPSLDLNDLRDYIADNSNE</sequence>
<dbReference type="PRINTS" id="PR00509">
    <property type="entry name" value="PGMPMM"/>
</dbReference>
<evidence type="ECO:0000259" key="8">
    <source>
        <dbReference type="Pfam" id="PF02879"/>
    </source>
</evidence>
<dbReference type="SUPFAM" id="SSF53738">
    <property type="entry name" value="Phosphoglucomutase, first 3 domains"/>
    <property type="match status" value="3"/>
</dbReference>
<evidence type="ECO:0000259" key="9">
    <source>
        <dbReference type="Pfam" id="PF02880"/>
    </source>
</evidence>
<evidence type="ECO:0000313" key="11">
    <source>
        <dbReference type="Proteomes" id="UP000186341"/>
    </source>
</evidence>
<evidence type="ECO:0000313" key="10">
    <source>
        <dbReference type="EMBL" id="OLU36741.1"/>
    </source>
</evidence>
<dbReference type="InterPro" id="IPR016055">
    <property type="entry name" value="A-D-PHexomutase_a/b/a-I/II/III"/>
</dbReference>
<dbReference type="OrthoDB" id="9806956at2"/>
<dbReference type="AlphaFoldDB" id="A0A1U7ND09"/>
<dbReference type="InterPro" id="IPR005845">
    <property type="entry name" value="A-D-PHexomutase_a/b/a-II"/>
</dbReference>
<dbReference type="InterPro" id="IPR005846">
    <property type="entry name" value="A-D-PHexomutase_a/b/a-III"/>
</dbReference>
<dbReference type="InterPro" id="IPR036900">
    <property type="entry name" value="A-D-PHexomutase_C_sf"/>
</dbReference>
<dbReference type="EMBL" id="MPJW01000260">
    <property type="protein sequence ID" value="OLU36741.1"/>
    <property type="molecule type" value="Genomic_DNA"/>
</dbReference>
<keyword evidence="6" id="KW-0413">Isomerase</keyword>
<feature type="domain" description="Alpha-D-phosphohexomutase alpha/beta/alpha" evidence="9">
    <location>
        <begin position="277"/>
        <end position="385"/>
    </location>
</feature>
<dbReference type="InterPro" id="IPR005844">
    <property type="entry name" value="A-D-PHexomutase_a/b/a-I"/>
</dbReference>
<dbReference type="Pfam" id="PF02879">
    <property type="entry name" value="PGM_PMM_II"/>
    <property type="match status" value="1"/>
</dbReference>
<dbReference type="InterPro" id="IPR005841">
    <property type="entry name" value="Alpha-D-phosphohexomutase_SF"/>
</dbReference>
<gene>
    <name evidence="10" type="ORF">BO222_11895</name>
</gene>
<evidence type="ECO:0000256" key="3">
    <source>
        <dbReference type="ARBA" id="ARBA00022553"/>
    </source>
</evidence>
<comment type="similarity">
    <text evidence="2">Belongs to the phosphohexose mutase family.</text>
</comment>
<dbReference type="SUPFAM" id="SSF55957">
    <property type="entry name" value="Phosphoglucomutase, C-terminal domain"/>
    <property type="match status" value="1"/>
</dbReference>
<evidence type="ECO:0000256" key="1">
    <source>
        <dbReference type="ARBA" id="ARBA00001946"/>
    </source>
</evidence>
<evidence type="ECO:0000256" key="2">
    <source>
        <dbReference type="ARBA" id="ARBA00010231"/>
    </source>
</evidence>
<dbReference type="Gene3D" id="3.40.120.10">
    <property type="entry name" value="Alpha-D-Glucose-1,6-Bisphosphate, subunit A, domain 3"/>
    <property type="match status" value="3"/>
</dbReference>
<reference evidence="10 11" key="1">
    <citation type="submission" date="2016-11" db="EMBL/GenBank/DDBJ databases">
        <title>Description of two novel members of the family Erysipelotrichaceae: Ileibacterium lipovorans gen. nov., sp. nov. and Dubosiella newyorkensis, gen. nov., sp. nov.</title>
        <authorList>
            <person name="Cox L.M."/>
            <person name="Sohn J."/>
            <person name="Tyrrell K.L."/>
            <person name="Citron D.M."/>
            <person name="Lawson P.A."/>
            <person name="Patel N.B."/>
            <person name="Iizumi T."/>
            <person name="Perez-Perez G.I."/>
            <person name="Goldstein E.J."/>
            <person name="Blaser M.J."/>
        </authorList>
    </citation>
    <scope>NUCLEOTIDE SEQUENCE [LARGE SCALE GENOMIC DNA]</scope>
    <source>
        <strain evidence="10 11">NYU-BL-A3</strain>
    </source>
</reference>
<keyword evidence="5" id="KW-0460">Magnesium</keyword>
<dbReference type="GeneID" id="82203833"/>
<dbReference type="PANTHER" id="PTHR42946:SF1">
    <property type="entry name" value="PHOSPHOGLUCOMUTASE (ALPHA-D-GLUCOSE-1,6-BISPHOSPHATE-DEPENDENT)"/>
    <property type="match status" value="1"/>
</dbReference>
<evidence type="ECO:0000256" key="6">
    <source>
        <dbReference type="ARBA" id="ARBA00023235"/>
    </source>
</evidence>
<name>A0A1U7ND09_9FIRM</name>
<comment type="cofactor">
    <cofactor evidence="1">
        <name>Mg(2+)</name>
        <dbReference type="ChEBI" id="CHEBI:18420"/>
    </cofactor>
</comment>
<comment type="caution">
    <text evidence="10">The sequence shown here is derived from an EMBL/GenBank/DDBJ whole genome shotgun (WGS) entry which is preliminary data.</text>
</comment>
<dbReference type="Pfam" id="PF02880">
    <property type="entry name" value="PGM_PMM_III"/>
    <property type="match status" value="1"/>
</dbReference>
<keyword evidence="4" id="KW-0479">Metal-binding</keyword>
<dbReference type="InterPro" id="IPR050060">
    <property type="entry name" value="Phosphoglucosamine_mutase"/>
</dbReference>
<dbReference type="PANTHER" id="PTHR42946">
    <property type="entry name" value="PHOSPHOHEXOSE MUTASE"/>
    <property type="match status" value="1"/>
</dbReference>
<accession>A0A1U7ND09</accession>
<dbReference type="Proteomes" id="UP000186341">
    <property type="component" value="Unassembled WGS sequence"/>
</dbReference>
<dbReference type="RefSeq" id="WP_075820975.1">
    <property type="nucleotide sequence ID" value="NZ_CAJUTZ010000013.1"/>
</dbReference>
<feature type="domain" description="Alpha-D-phosphohexomutase alpha/beta/alpha" evidence="8">
    <location>
        <begin position="166"/>
        <end position="272"/>
    </location>
</feature>
<evidence type="ECO:0008006" key="12">
    <source>
        <dbReference type="Google" id="ProtNLM"/>
    </source>
</evidence>
<keyword evidence="11" id="KW-1185">Reference proteome</keyword>
<feature type="domain" description="Alpha-D-phosphohexomutase alpha/beta/alpha" evidence="7">
    <location>
        <begin position="7"/>
        <end position="148"/>
    </location>
</feature>